<dbReference type="Proteomes" id="UP001241377">
    <property type="component" value="Unassembled WGS sequence"/>
</dbReference>
<proteinExistence type="predicted"/>
<evidence type="ECO:0000313" key="2">
    <source>
        <dbReference type="Proteomes" id="UP001241377"/>
    </source>
</evidence>
<dbReference type="EMBL" id="JASBWR010000142">
    <property type="protein sequence ID" value="KAJ9091885.1"/>
    <property type="molecule type" value="Genomic_DNA"/>
</dbReference>
<accession>A0ACC2UXS7</accession>
<reference evidence="1" key="1">
    <citation type="submission" date="2023-04" db="EMBL/GenBank/DDBJ databases">
        <title>Draft Genome sequencing of Naganishia species isolated from polar environments using Oxford Nanopore Technology.</title>
        <authorList>
            <person name="Leo P."/>
            <person name="Venkateswaran K."/>
        </authorList>
    </citation>
    <scope>NUCLEOTIDE SEQUENCE</scope>
    <source>
        <strain evidence="1">MNA-CCFEE 5261</strain>
    </source>
</reference>
<name>A0ACC2UXS7_9TREE</name>
<keyword evidence="2" id="KW-1185">Reference proteome</keyword>
<organism evidence="1 2">
    <name type="scientific">Naganishia cerealis</name>
    <dbReference type="NCBI Taxonomy" id="610337"/>
    <lineage>
        <taxon>Eukaryota</taxon>
        <taxon>Fungi</taxon>
        <taxon>Dikarya</taxon>
        <taxon>Basidiomycota</taxon>
        <taxon>Agaricomycotina</taxon>
        <taxon>Tremellomycetes</taxon>
        <taxon>Filobasidiales</taxon>
        <taxon>Filobasidiaceae</taxon>
        <taxon>Naganishia</taxon>
    </lineage>
</organism>
<protein>
    <submittedName>
        <fullName evidence="1">Uncharacterized protein</fullName>
    </submittedName>
</protein>
<comment type="caution">
    <text evidence="1">The sequence shown here is derived from an EMBL/GenBank/DDBJ whole genome shotgun (WGS) entry which is preliminary data.</text>
</comment>
<evidence type="ECO:0000313" key="1">
    <source>
        <dbReference type="EMBL" id="KAJ9091885.1"/>
    </source>
</evidence>
<gene>
    <name evidence="1" type="ORF">QFC19_008911</name>
</gene>
<sequence>MSPNVVNPTQWASLLLMADAFLPPLSDEETQGVIQQQGDISNERKEAIRKFLTSKPSQSQAFRDTLDDALKNRLTPKGCGDVKQFVDILNYSIPAFLLTGSTTPFADLTLDQAQATITQLYQSRIPTIRFGIKTVGGILRALYLRSEPLVSQAVGFPGLPAVKEEKSENSPADRFKARREAYFAKGKRDTETNLLQWETNVLVIGTGSGATSFVGSLAKELEDINELGASKGDGNDRPDIVMLEKGDYFAPHELEKTENASFRRMYEGGGVLGSEEGAISIFAGATVGGGSKINWSATLQTDRKVREEWTKITAVGAKDAKKLSTGNAEAFRTMFLGKEWQDCMDEVCKVLHVKTPQDHEHNVGNKTLLEGARRLGYVCKAVPQNITGTFAAHKECGASCTAGCRGNGEADDAETGRSGKMSGERAFLDEYLHLDPKSGNKSRKALSVEILDKFEVDRVVFENGSTASGAVKRAVGVIGSVKGADGTSHKAFIKANRVVVAAGTLNSPCVLLRSGLKNQQIGKNLHLHPTSIVLSEWDTEVRPWEGNILTAVINEFSDQDGQGHGVKLEAMNMLPGIALSFAPWTTGSQYKSRLLRYPYTQGHIVLCREKETGRVRVDAKTGQMLIDYTPSALDRKHILEGILAMCKLLYTMGAKEISTATAGAPIWRRDDTTGASEQQKTRQPVDGWAADPRFLEFLDALQARGLPLDLATFGSAHQMGTCRMGSSPSHSVVDQRGRVWGCEGLYVADASVFPSASGVNPMLTTMAFGRWIGRRLAEELKAAPHLMIKEEVNSKL</sequence>